<dbReference type="GO" id="GO:0008180">
    <property type="term" value="C:COP9 signalosome"/>
    <property type="evidence" value="ECO:0007669"/>
    <property type="project" value="UniProtKB-KW"/>
</dbReference>
<proteinExistence type="predicted"/>
<dbReference type="AlphaFoldDB" id="A0A061S9L0"/>
<dbReference type="EMBL" id="GBEZ01005635">
    <property type="protein sequence ID" value="JAC79694.1"/>
    <property type="molecule type" value="Transcribed_RNA"/>
</dbReference>
<dbReference type="InterPro" id="IPR033464">
    <property type="entry name" value="CSN8_PSD8_EIF3K"/>
</dbReference>
<accession>A0A061S9L0</accession>
<keyword evidence="4" id="KW-0736">Signalosome</keyword>
<evidence type="ECO:0000256" key="3">
    <source>
        <dbReference type="ARBA" id="ARBA00022490"/>
    </source>
</evidence>
<dbReference type="InterPro" id="IPR033205">
    <property type="entry name" value="COP9_CSN8"/>
</dbReference>
<dbReference type="PANTHER" id="PTHR13339:SF0">
    <property type="entry name" value="COP9 SIGNALOSOME COMPLEX SUBUNIT 8"/>
    <property type="match status" value="1"/>
</dbReference>
<evidence type="ECO:0000256" key="4">
    <source>
        <dbReference type="ARBA" id="ARBA00022790"/>
    </source>
</evidence>
<evidence type="ECO:0000256" key="2">
    <source>
        <dbReference type="ARBA" id="ARBA00004496"/>
    </source>
</evidence>
<feature type="domain" description="CSN8/PSMD8/EIF3K" evidence="6">
    <location>
        <begin position="44"/>
        <end position="172"/>
    </location>
</feature>
<organism evidence="7">
    <name type="scientific">Tetraselmis sp. GSL018</name>
    <dbReference type="NCBI Taxonomy" id="582737"/>
    <lineage>
        <taxon>Eukaryota</taxon>
        <taxon>Viridiplantae</taxon>
        <taxon>Chlorophyta</taxon>
        <taxon>core chlorophytes</taxon>
        <taxon>Chlorodendrophyceae</taxon>
        <taxon>Chlorodendrales</taxon>
        <taxon>Chlorodendraceae</taxon>
        <taxon>Tetraselmis</taxon>
    </lineage>
</organism>
<keyword evidence="5" id="KW-0539">Nucleus</keyword>
<evidence type="ECO:0000256" key="1">
    <source>
        <dbReference type="ARBA" id="ARBA00004123"/>
    </source>
</evidence>
<evidence type="ECO:0000259" key="6">
    <source>
        <dbReference type="Pfam" id="PF10075"/>
    </source>
</evidence>
<comment type="subcellular location">
    <subcellularLocation>
        <location evidence="2">Cytoplasm</location>
    </subcellularLocation>
    <subcellularLocation>
        <location evidence="1">Nucleus</location>
    </subcellularLocation>
</comment>
<evidence type="ECO:0000256" key="5">
    <source>
        <dbReference type="ARBA" id="ARBA00023242"/>
    </source>
</evidence>
<name>A0A061S9L0_9CHLO</name>
<dbReference type="Pfam" id="PF10075">
    <property type="entry name" value="CSN8_PSD8_EIF3K"/>
    <property type="match status" value="1"/>
</dbReference>
<dbReference type="GO" id="GO:0005737">
    <property type="term" value="C:cytoplasm"/>
    <property type="evidence" value="ECO:0007669"/>
    <property type="project" value="UniProtKB-SubCell"/>
</dbReference>
<gene>
    <name evidence="7" type="ORF">TSPGSL018_12056</name>
</gene>
<reference evidence="7" key="1">
    <citation type="submission" date="2014-05" db="EMBL/GenBank/DDBJ databases">
        <title>The transcriptome of the halophilic microalga Tetraselmis sp. GSL018 isolated from the Great Salt Lake, Utah.</title>
        <authorList>
            <person name="Jinkerson R.E."/>
            <person name="D'Adamo S."/>
            <person name="Posewitz M.C."/>
        </authorList>
    </citation>
    <scope>NUCLEOTIDE SEQUENCE</scope>
    <source>
        <strain evidence="7">GSL018</strain>
    </source>
</reference>
<sequence>MEASTFTVRLDELLRAGQYEDAACLLDEAELERDDAAADEAVLKEWPSALHILCLILSDRLADARFLYKRLPQPCAALDEVQAAWTVLRLLWQQKHSEVWAVLQRAPWSPRAAAAAAALTEKLRGEVAALLGKAYTTLGLAKAAGVLGLSEAEAAAAAQRLGWELDPGAGLLRLPRARLAAEAHGAGSRLQQLVDYVVHLEQ</sequence>
<protein>
    <recommendedName>
        <fullName evidence="6">CSN8/PSMD8/EIF3K domain-containing protein</fullName>
    </recommendedName>
</protein>
<dbReference type="Gene3D" id="1.25.40.990">
    <property type="match status" value="1"/>
</dbReference>
<dbReference type="GO" id="GO:0000338">
    <property type="term" value="P:protein deneddylation"/>
    <property type="evidence" value="ECO:0007669"/>
    <property type="project" value="InterPro"/>
</dbReference>
<keyword evidence="3" id="KW-0963">Cytoplasm</keyword>
<dbReference type="GO" id="GO:0010387">
    <property type="term" value="P:COP9 signalosome assembly"/>
    <property type="evidence" value="ECO:0007669"/>
    <property type="project" value="InterPro"/>
</dbReference>
<dbReference type="PANTHER" id="PTHR13339">
    <property type="entry name" value="COP9 SIGNALOSOME COMPLEX SUBUNIT 8"/>
    <property type="match status" value="1"/>
</dbReference>
<evidence type="ECO:0000313" key="7">
    <source>
        <dbReference type="EMBL" id="JAC79694.1"/>
    </source>
</evidence>